<dbReference type="EMBL" id="JAARLZ010000002">
    <property type="protein sequence ID" value="NII05397.1"/>
    <property type="molecule type" value="Genomic_DNA"/>
</dbReference>
<keyword evidence="3" id="KW-1185">Reference proteome</keyword>
<comment type="caution">
    <text evidence="2">The sequence shown here is derived from an EMBL/GenBank/DDBJ whole genome shotgun (WGS) entry which is preliminary data.</text>
</comment>
<organism evidence="2 3">
    <name type="scientific">Luteibacter anthropi</name>
    <dbReference type="NCBI Taxonomy" id="564369"/>
    <lineage>
        <taxon>Bacteria</taxon>
        <taxon>Pseudomonadati</taxon>
        <taxon>Pseudomonadota</taxon>
        <taxon>Gammaproteobacteria</taxon>
        <taxon>Lysobacterales</taxon>
        <taxon>Rhodanobacteraceae</taxon>
        <taxon>Luteibacter</taxon>
    </lineage>
</organism>
<feature type="compositionally biased region" description="Pro residues" evidence="1">
    <location>
        <begin position="67"/>
        <end position="81"/>
    </location>
</feature>
<accession>A0A7X5U7U3</accession>
<sequence>MSNRLVSSTTYPSGKPTQGKQCRPTGKPHGNIPRPNVNEWEPNIAPDGKGHGGAGKVRPPRADEIPSCPPQAPPPQKTEEG</sequence>
<evidence type="ECO:0000313" key="2">
    <source>
        <dbReference type="EMBL" id="NII05397.1"/>
    </source>
</evidence>
<name>A0A7X5U7U3_9GAMM</name>
<dbReference type="Proteomes" id="UP000490980">
    <property type="component" value="Unassembled WGS sequence"/>
</dbReference>
<dbReference type="AlphaFoldDB" id="A0A7X5U7U3"/>
<protein>
    <submittedName>
        <fullName evidence="2">Uncharacterized protein</fullName>
    </submittedName>
</protein>
<evidence type="ECO:0000313" key="3">
    <source>
        <dbReference type="Proteomes" id="UP000490980"/>
    </source>
</evidence>
<proteinExistence type="predicted"/>
<gene>
    <name evidence="2" type="ORF">HBF25_03215</name>
</gene>
<reference evidence="2 3" key="1">
    <citation type="submission" date="2020-03" db="EMBL/GenBank/DDBJ databases">
        <authorList>
            <person name="Lai Q."/>
        </authorList>
    </citation>
    <scope>NUCLEOTIDE SEQUENCE [LARGE SCALE GENOMIC DNA]</scope>
    <source>
        <strain evidence="2 3">CCUG 25036</strain>
    </source>
</reference>
<feature type="region of interest" description="Disordered" evidence="1">
    <location>
        <begin position="1"/>
        <end position="81"/>
    </location>
</feature>
<evidence type="ECO:0000256" key="1">
    <source>
        <dbReference type="SAM" id="MobiDB-lite"/>
    </source>
</evidence>
<feature type="compositionally biased region" description="Polar residues" evidence="1">
    <location>
        <begin position="1"/>
        <end position="20"/>
    </location>
</feature>